<dbReference type="OrthoDB" id="9805730at2"/>
<name>A0A2V2LGS8_9RHOB</name>
<feature type="region of interest" description="Disordered" evidence="1">
    <location>
        <begin position="83"/>
        <end position="112"/>
    </location>
</feature>
<evidence type="ECO:0000313" key="3">
    <source>
        <dbReference type="Proteomes" id="UP000245680"/>
    </source>
</evidence>
<dbReference type="Proteomes" id="UP000245680">
    <property type="component" value="Unassembled WGS sequence"/>
</dbReference>
<organism evidence="2 3">
    <name type="scientific">Meridianimarinicoccus roseus</name>
    <dbReference type="NCBI Taxonomy" id="2072018"/>
    <lineage>
        <taxon>Bacteria</taxon>
        <taxon>Pseudomonadati</taxon>
        <taxon>Pseudomonadota</taxon>
        <taxon>Alphaproteobacteria</taxon>
        <taxon>Rhodobacterales</taxon>
        <taxon>Paracoccaceae</taxon>
        <taxon>Meridianimarinicoccus</taxon>
    </lineage>
</organism>
<reference evidence="2 3" key="1">
    <citation type="submission" date="2018-05" db="EMBL/GenBank/DDBJ databases">
        <title>Rhodobacteraceae gen. nov., sp. nov. isolated from sea water.</title>
        <authorList>
            <person name="Ren Y."/>
        </authorList>
    </citation>
    <scope>NUCLEOTIDE SEQUENCE [LARGE SCALE GENOMIC DNA]</scope>
    <source>
        <strain evidence="2 3">TG-679</strain>
    </source>
</reference>
<accession>A0A2V2LGS8</accession>
<dbReference type="AlphaFoldDB" id="A0A2V2LGS8"/>
<sequence length="112" mass="12122">MTHPRPARAAACGEIFGIPVRFVADRTAPRIAPEGLAVEFDGSVACALGLFADRVEAPMRKLESGVSPRGRIEAYPLPRLRRGDVSAPRSRQTLHRSLKDEGTSVAAWRATT</sequence>
<proteinExistence type="predicted"/>
<comment type="caution">
    <text evidence="2">The sequence shown here is derived from an EMBL/GenBank/DDBJ whole genome shotgun (WGS) entry which is preliminary data.</text>
</comment>
<protein>
    <submittedName>
        <fullName evidence="2">Uncharacterized protein</fullName>
    </submittedName>
</protein>
<evidence type="ECO:0000256" key="1">
    <source>
        <dbReference type="SAM" id="MobiDB-lite"/>
    </source>
</evidence>
<keyword evidence="3" id="KW-1185">Reference proteome</keyword>
<gene>
    <name evidence="2" type="ORF">DKT77_11045</name>
</gene>
<dbReference type="EMBL" id="QGKU01000033">
    <property type="protein sequence ID" value="PWR02704.1"/>
    <property type="molecule type" value="Genomic_DNA"/>
</dbReference>
<evidence type="ECO:0000313" key="2">
    <source>
        <dbReference type="EMBL" id="PWR02704.1"/>
    </source>
</evidence>
<dbReference type="RefSeq" id="WP_109811753.1">
    <property type="nucleotide sequence ID" value="NZ_QGKU01000033.1"/>
</dbReference>